<accession>A0A8K0ITL5</accession>
<dbReference type="EMBL" id="CM017884">
    <property type="protein sequence ID" value="KAG1366949.1"/>
    <property type="molecule type" value="Genomic_DNA"/>
</dbReference>
<evidence type="ECO:0000313" key="6">
    <source>
        <dbReference type="Proteomes" id="UP000797356"/>
    </source>
</evidence>
<organism evidence="5 6">
    <name type="scientific">Cocos nucifera</name>
    <name type="common">Coconut palm</name>
    <dbReference type="NCBI Taxonomy" id="13894"/>
    <lineage>
        <taxon>Eukaryota</taxon>
        <taxon>Viridiplantae</taxon>
        <taxon>Streptophyta</taxon>
        <taxon>Embryophyta</taxon>
        <taxon>Tracheophyta</taxon>
        <taxon>Spermatophyta</taxon>
        <taxon>Magnoliopsida</taxon>
        <taxon>Liliopsida</taxon>
        <taxon>Arecaceae</taxon>
        <taxon>Arecoideae</taxon>
        <taxon>Cocoseae</taxon>
        <taxon>Attaleinae</taxon>
        <taxon>Cocos</taxon>
    </lineage>
</organism>
<reference evidence="5" key="2">
    <citation type="submission" date="2019-07" db="EMBL/GenBank/DDBJ databases">
        <authorList>
            <person name="Yang Y."/>
            <person name="Bocs S."/>
            <person name="Baudouin L."/>
        </authorList>
    </citation>
    <scope>NUCLEOTIDE SEQUENCE</scope>
    <source>
        <tissue evidence="5">Spear leaf of Hainan Tall coconut</tissue>
    </source>
</reference>
<feature type="region of interest" description="Disordered" evidence="1">
    <location>
        <begin position="95"/>
        <end position="118"/>
    </location>
</feature>
<evidence type="ECO:0000313" key="3">
    <source>
        <dbReference type="EMBL" id="KAG1359358.1"/>
    </source>
</evidence>
<evidence type="ECO:0000313" key="4">
    <source>
        <dbReference type="EMBL" id="KAG1360928.1"/>
    </source>
</evidence>
<dbReference type="Proteomes" id="UP000797356">
    <property type="component" value="Chromosome 13"/>
</dbReference>
<reference evidence="5" key="1">
    <citation type="journal article" date="2017" name="Gigascience">
        <title>The genome draft of coconut (Cocos nucifera).</title>
        <authorList>
            <person name="Xiao Y."/>
            <person name="Xu P."/>
            <person name="Fan H."/>
            <person name="Baudouin L."/>
            <person name="Xia W."/>
            <person name="Bocs S."/>
            <person name="Xu J."/>
            <person name="Li Q."/>
            <person name="Guo A."/>
            <person name="Zhou L."/>
            <person name="Li J."/>
            <person name="Wu Y."/>
            <person name="Ma Z."/>
            <person name="Armero A."/>
            <person name="Issali A.E."/>
            <person name="Liu N."/>
            <person name="Peng M."/>
            <person name="Yang Y."/>
        </authorList>
    </citation>
    <scope>NUCLEOTIDE SEQUENCE</scope>
    <source>
        <tissue evidence="5">Spear leaf of Hainan Tall coconut</tissue>
    </source>
</reference>
<dbReference type="EMBL" id="CM017880">
    <property type="protein sequence ID" value="KAG1360928.1"/>
    <property type="molecule type" value="Genomic_DNA"/>
</dbReference>
<dbReference type="EMBL" id="CM017872">
    <property type="protein sequence ID" value="KAG1328239.1"/>
    <property type="molecule type" value="Genomic_DNA"/>
</dbReference>
<keyword evidence="6" id="KW-1185">Reference proteome</keyword>
<protein>
    <submittedName>
        <fullName evidence="5">Uncharacterized protein</fullName>
    </submittedName>
</protein>
<feature type="region of interest" description="Disordered" evidence="1">
    <location>
        <begin position="32"/>
        <end position="62"/>
    </location>
</feature>
<name>A0A8K0ITL5_COCNU</name>
<evidence type="ECO:0000313" key="2">
    <source>
        <dbReference type="EMBL" id="KAG1328239.1"/>
    </source>
</evidence>
<evidence type="ECO:0000313" key="5">
    <source>
        <dbReference type="EMBL" id="KAG1366949.1"/>
    </source>
</evidence>
<dbReference type="AlphaFoldDB" id="A0A8K0ITL5"/>
<gene>
    <name evidence="2" type="ORF">COCNU_01G021730</name>
    <name evidence="3" type="ORF">COCNU_08G008040</name>
    <name evidence="4" type="ORF">COCNU_09G003910</name>
    <name evidence="5" type="ORF">COCNU_13G007390</name>
</gene>
<dbReference type="EMBL" id="CM017879">
    <property type="protein sequence ID" value="KAG1359358.1"/>
    <property type="molecule type" value="Genomic_DNA"/>
</dbReference>
<sequence>MKAMSTPTLTTGGDIDSGLNVDFTNFGWKRVPSQLQTSTEDEVSPKPQPQLQRQSWLGMKPPPELQLQPMRSLEEDFGSRLFWYSLPSILELGSGGAIVGDKSRSCRSPARRSAQCNQ</sequence>
<proteinExistence type="predicted"/>
<dbReference type="Proteomes" id="UP000797356">
    <property type="component" value="Chromosome 1"/>
</dbReference>
<comment type="caution">
    <text evidence="5">The sequence shown here is derived from an EMBL/GenBank/DDBJ whole genome shotgun (WGS) entry which is preliminary data.</text>
</comment>
<dbReference type="Proteomes" id="UP000797356">
    <property type="component" value="Chromosome 8"/>
</dbReference>
<evidence type="ECO:0000256" key="1">
    <source>
        <dbReference type="SAM" id="MobiDB-lite"/>
    </source>
</evidence>
<dbReference type="Proteomes" id="UP000797356">
    <property type="component" value="Chromosome 9"/>
</dbReference>
<feature type="compositionally biased region" description="Low complexity" evidence="1">
    <location>
        <begin position="106"/>
        <end position="118"/>
    </location>
</feature>